<keyword evidence="6 9" id="KW-0808">Transferase</keyword>
<accession>A0A3M0BFJ1</accession>
<dbReference type="RefSeq" id="WP_121923214.1">
    <property type="nucleotide sequence ID" value="NZ_REFO01000012.1"/>
</dbReference>
<feature type="domain" description="Enolpyruvate transferase" evidence="10">
    <location>
        <begin position="6"/>
        <end position="427"/>
    </location>
</feature>
<dbReference type="GO" id="GO:0003866">
    <property type="term" value="F:3-phosphoshikimate 1-carboxyvinyltransferase activity"/>
    <property type="evidence" value="ECO:0007669"/>
    <property type="project" value="UniProtKB-UniRule"/>
</dbReference>
<evidence type="ECO:0000256" key="3">
    <source>
        <dbReference type="ARBA" id="ARBA00009948"/>
    </source>
</evidence>
<feature type="binding site" evidence="9">
    <location>
        <position position="93"/>
    </location>
    <ligand>
        <name>phosphoenolpyruvate</name>
        <dbReference type="ChEBI" id="CHEBI:58702"/>
    </ligand>
</feature>
<keyword evidence="5 9" id="KW-0028">Amino-acid biosynthesis</keyword>
<dbReference type="InterPro" id="IPR001986">
    <property type="entry name" value="Enolpyruvate_Tfrase_dom"/>
</dbReference>
<evidence type="ECO:0000313" key="12">
    <source>
        <dbReference type="Proteomes" id="UP000280842"/>
    </source>
</evidence>
<comment type="subcellular location">
    <subcellularLocation>
        <location evidence="9">Cytoplasm</location>
    </subcellularLocation>
</comment>
<dbReference type="PROSITE" id="PS00885">
    <property type="entry name" value="EPSP_SYNTHASE_2"/>
    <property type="match status" value="1"/>
</dbReference>
<keyword evidence="12" id="KW-1185">Reference proteome</keyword>
<proteinExistence type="inferred from homology"/>
<evidence type="ECO:0000256" key="1">
    <source>
        <dbReference type="ARBA" id="ARBA00002174"/>
    </source>
</evidence>
<evidence type="ECO:0000256" key="9">
    <source>
        <dbReference type="HAMAP-Rule" id="MF_00210"/>
    </source>
</evidence>
<comment type="pathway">
    <text evidence="2 9">Metabolic intermediate biosynthesis; chorismate biosynthesis; chorismate from D-erythrose 4-phosphate and phosphoenolpyruvate: step 6/7.</text>
</comment>
<feature type="binding site" evidence="9">
    <location>
        <position position="166"/>
    </location>
    <ligand>
        <name>3-phosphoshikimate</name>
        <dbReference type="ChEBI" id="CHEBI:145989"/>
    </ligand>
</feature>
<dbReference type="AlphaFoldDB" id="A0A3M0BFJ1"/>
<dbReference type="GO" id="GO:0009423">
    <property type="term" value="P:chorismate biosynthetic process"/>
    <property type="evidence" value="ECO:0007669"/>
    <property type="project" value="UniProtKB-UniRule"/>
</dbReference>
<comment type="subunit">
    <text evidence="9">Monomer.</text>
</comment>
<name>A0A3M0BFJ1_9AQUI</name>
<evidence type="ECO:0000256" key="6">
    <source>
        <dbReference type="ARBA" id="ARBA00022679"/>
    </source>
</evidence>
<comment type="catalytic activity">
    <reaction evidence="8">
        <text>3-phosphoshikimate + phosphoenolpyruvate = 5-O-(1-carboxyvinyl)-3-phosphoshikimate + phosphate</text>
        <dbReference type="Rhea" id="RHEA:21256"/>
        <dbReference type="ChEBI" id="CHEBI:43474"/>
        <dbReference type="ChEBI" id="CHEBI:57701"/>
        <dbReference type="ChEBI" id="CHEBI:58702"/>
        <dbReference type="ChEBI" id="CHEBI:145989"/>
        <dbReference type="EC" id="2.5.1.19"/>
    </reaction>
    <physiologicalReaction direction="left-to-right" evidence="8">
        <dbReference type="Rhea" id="RHEA:21257"/>
    </physiologicalReaction>
</comment>
<dbReference type="InterPro" id="IPR013792">
    <property type="entry name" value="RNA3'P_cycl/enolpyr_Trfase_a/b"/>
</dbReference>
<dbReference type="FunFam" id="3.65.10.10:FF:000005">
    <property type="entry name" value="3-phosphoshikimate 1-carboxyvinyltransferase"/>
    <property type="match status" value="1"/>
</dbReference>
<feature type="binding site" evidence="9">
    <location>
        <position position="392"/>
    </location>
    <ligand>
        <name>phosphoenolpyruvate</name>
        <dbReference type="ChEBI" id="CHEBI:58702"/>
    </ligand>
</feature>
<dbReference type="GO" id="GO:0005737">
    <property type="term" value="C:cytoplasm"/>
    <property type="evidence" value="ECO:0007669"/>
    <property type="project" value="UniProtKB-SubCell"/>
</dbReference>
<evidence type="ECO:0000256" key="5">
    <source>
        <dbReference type="ARBA" id="ARBA00022605"/>
    </source>
</evidence>
<dbReference type="GO" id="GO:0009073">
    <property type="term" value="P:aromatic amino acid family biosynthetic process"/>
    <property type="evidence" value="ECO:0007669"/>
    <property type="project" value="UniProtKB-KW"/>
</dbReference>
<feature type="binding site" evidence="9">
    <location>
        <position position="319"/>
    </location>
    <ligand>
        <name>3-phosphoshikimate</name>
        <dbReference type="ChEBI" id="CHEBI:145989"/>
    </ligand>
</feature>
<dbReference type="Gene3D" id="3.65.10.10">
    <property type="entry name" value="Enolpyruvate transferase domain"/>
    <property type="match status" value="2"/>
</dbReference>
<evidence type="ECO:0000259" key="10">
    <source>
        <dbReference type="Pfam" id="PF00275"/>
    </source>
</evidence>
<evidence type="ECO:0000313" key="11">
    <source>
        <dbReference type="EMBL" id="RMA96080.1"/>
    </source>
</evidence>
<dbReference type="PANTHER" id="PTHR21090">
    <property type="entry name" value="AROM/DEHYDROQUINATE SYNTHASE"/>
    <property type="match status" value="1"/>
</dbReference>
<dbReference type="Proteomes" id="UP000280842">
    <property type="component" value="Unassembled WGS sequence"/>
</dbReference>
<feature type="active site" description="Proton acceptor" evidence="9">
    <location>
        <position position="319"/>
    </location>
</feature>
<feature type="binding site" evidence="9">
    <location>
        <position position="22"/>
    </location>
    <ligand>
        <name>3-phosphoshikimate</name>
        <dbReference type="ChEBI" id="CHEBI:145989"/>
    </ligand>
</feature>
<dbReference type="UniPathway" id="UPA00053">
    <property type="reaction ID" value="UER00089"/>
</dbReference>
<dbReference type="NCBIfam" id="TIGR01356">
    <property type="entry name" value="aroA"/>
    <property type="match status" value="1"/>
</dbReference>
<keyword evidence="4 9" id="KW-0963">Cytoplasm</keyword>
<dbReference type="EC" id="2.5.1.19" evidence="9"/>
<dbReference type="HAMAP" id="MF_00210">
    <property type="entry name" value="EPSP_synth"/>
    <property type="match status" value="1"/>
</dbReference>
<feature type="binding site" evidence="9">
    <location>
        <position position="168"/>
    </location>
    <ligand>
        <name>phosphoenolpyruvate</name>
        <dbReference type="ChEBI" id="CHEBI:58702"/>
    </ligand>
</feature>
<evidence type="ECO:0000256" key="8">
    <source>
        <dbReference type="ARBA" id="ARBA00044633"/>
    </source>
</evidence>
<dbReference type="SUPFAM" id="SSF55205">
    <property type="entry name" value="EPT/RTPC-like"/>
    <property type="match status" value="1"/>
</dbReference>
<dbReference type="OrthoDB" id="9809920at2"/>
<dbReference type="EMBL" id="REFO01000012">
    <property type="protein sequence ID" value="RMA96080.1"/>
    <property type="molecule type" value="Genomic_DNA"/>
</dbReference>
<sequence>MDKKITKAKSIKGTLRVPSDKSISHRSVILSSISDGTSIIKNYLKAGDTLTTVDVYRKLGVKIDEEKGLFFVHGVGLKGLKEPEDVLYMGNSGTTTRLTLGVLAGQNIFATLTGDNSLRKRPMKRVLLPLKNMGANVDGRNKGEFLPVAIRGGSLRGIEFFNEKASAQVKSALLLAGLNANRKTTIIEPVMSRDHTERMLKAMGANIKTEFDEGGYRVHLFPSDKLNPIDIDVPADPSSAAFFVAAAVLVPNSEILLKDVLINPTRDGFFRKLKEMGANIEYTNHREQNGEPVADILAKYSPDLKAISVEKREIPSMIDELPLLALVATQAEGETVIKGAEELRVKESDRIKAVVENLKQIGVKVEELPDGMIIKGKQKIKGGIVDSFHDHRIAMAFSILALISEEGIEIKNADCASISYPEFYQHLESLIEK</sequence>
<comment type="caution">
    <text evidence="9">Lacks conserved residue(s) required for the propagation of feature annotation.</text>
</comment>
<feature type="binding site" evidence="9">
    <location>
        <position position="121"/>
    </location>
    <ligand>
        <name>phosphoenolpyruvate</name>
        <dbReference type="ChEBI" id="CHEBI:58702"/>
    </ligand>
</feature>
<dbReference type="FunFam" id="3.65.10.10:FF:000006">
    <property type="entry name" value="3-phosphoshikimate 1-carboxyvinyltransferase"/>
    <property type="match status" value="1"/>
</dbReference>
<dbReference type="PANTHER" id="PTHR21090:SF5">
    <property type="entry name" value="PENTAFUNCTIONAL AROM POLYPEPTIDE"/>
    <property type="match status" value="1"/>
</dbReference>
<feature type="binding site" evidence="9">
    <location>
        <position position="346"/>
    </location>
    <ligand>
        <name>3-phosphoshikimate</name>
        <dbReference type="ChEBI" id="CHEBI:145989"/>
    </ligand>
</feature>
<dbReference type="InterPro" id="IPR023193">
    <property type="entry name" value="EPSP_synthase_CS"/>
</dbReference>
<evidence type="ECO:0000256" key="2">
    <source>
        <dbReference type="ARBA" id="ARBA00004811"/>
    </source>
</evidence>
<dbReference type="PIRSF" id="PIRSF000505">
    <property type="entry name" value="EPSPS"/>
    <property type="match status" value="1"/>
</dbReference>
<organism evidence="11 12">
    <name type="scientific">Hydrogenothermus marinus</name>
    <dbReference type="NCBI Taxonomy" id="133270"/>
    <lineage>
        <taxon>Bacteria</taxon>
        <taxon>Pseudomonadati</taxon>
        <taxon>Aquificota</taxon>
        <taxon>Aquificia</taxon>
        <taxon>Aquificales</taxon>
        <taxon>Hydrogenothermaceae</taxon>
        <taxon>Hydrogenothermus</taxon>
    </lineage>
</organism>
<feature type="binding site" evidence="9">
    <location>
        <position position="350"/>
    </location>
    <ligand>
        <name>phosphoenolpyruvate</name>
        <dbReference type="ChEBI" id="CHEBI:58702"/>
    </ligand>
</feature>
<feature type="binding site" evidence="9">
    <location>
        <position position="21"/>
    </location>
    <ligand>
        <name>3-phosphoshikimate</name>
        <dbReference type="ChEBI" id="CHEBI:145989"/>
    </ligand>
</feature>
<feature type="binding site" evidence="9">
    <location>
        <position position="26"/>
    </location>
    <ligand>
        <name>3-phosphoshikimate</name>
        <dbReference type="ChEBI" id="CHEBI:145989"/>
    </ligand>
</feature>
<dbReference type="GO" id="GO:0008652">
    <property type="term" value="P:amino acid biosynthetic process"/>
    <property type="evidence" value="ECO:0007669"/>
    <property type="project" value="UniProtKB-KW"/>
</dbReference>
<reference evidence="11 12" key="1">
    <citation type="submission" date="2018-10" db="EMBL/GenBank/DDBJ databases">
        <title>Genomic Encyclopedia of Archaeal and Bacterial Type Strains, Phase II (KMG-II): from individual species to whole genera.</title>
        <authorList>
            <person name="Goeker M."/>
        </authorList>
    </citation>
    <scope>NUCLEOTIDE SEQUENCE [LARGE SCALE GENOMIC DNA]</scope>
    <source>
        <strain evidence="11 12">VM1</strain>
    </source>
</reference>
<feature type="binding site" evidence="9">
    <location>
        <position position="168"/>
    </location>
    <ligand>
        <name>3-phosphoshikimate</name>
        <dbReference type="ChEBI" id="CHEBI:145989"/>
    </ligand>
</feature>
<comment type="caution">
    <text evidence="11">The sequence shown here is derived from an EMBL/GenBank/DDBJ whole genome shotgun (WGS) entry which is preliminary data.</text>
</comment>
<dbReference type="PROSITE" id="PS00104">
    <property type="entry name" value="EPSP_SYNTHASE_1"/>
    <property type="match status" value="1"/>
</dbReference>
<gene>
    <name evidence="9" type="primary">aroA</name>
    <name evidence="11" type="ORF">CLV39_1091</name>
</gene>
<protein>
    <recommendedName>
        <fullName evidence="9">3-phosphoshikimate 1-carboxyvinyltransferase</fullName>
        <ecNumber evidence="9">2.5.1.19</ecNumber>
    </recommendedName>
    <alternativeName>
        <fullName evidence="9">5-enolpyruvylshikimate-3-phosphate synthase</fullName>
        <shortName evidence="9">EPSP synthase</shortName>
        <shortName evidence="9">EPSPS</shortName>
    </alternativeName>
</protein>
<comment type="function">
    <text evidence="1 9">Catalyzes the transfer of the enolpyruvyl moiety of phosphoenolpyruvate (PEP) to the 5-hydroxyl of shikimate-3-phosphate (S3P) to produce enolpyruvyl shikimate-3-phosphate and inorganic phosphate.</text>
</comment>
<keyword evidence="7 9" id="KW-0057">Aromatic amino acid biosynthesis</keyword>
<comment type="similarity">
    <text evidence="3 9">Belongs to the EPSP synthase family.</text>
</comment>
<evidence type="ECO:0000256" key="4">
    <source>
        <dbReference type="ARBA" id="ARBA00022490"/>
    </source>
</evidence>
<dbReference type="CDD" id="cd01556">
    <property type="entry name" value="EPSP_synthase"/>
    <property type="match status" value="1"/>
</dbReference>
<dbReference type="InterPro" id="IPR006264">
    <property type="entry name" value="EPSP_synthase"/>
</dbReference>
<dbReference type="InterPro" id="IPR036968">
    <property type="entry name" value="Enolpyruvate_Tfrase_sf"/>
</dbReference>
<evidence type="ECO:0000256" key="7">
    <source>
        <dbReference type="ARBA" id="ARBA00023141"/>
    </source>
</evidence>
<dbReference type="Pfam" id="PF00275">
    <property type="entry name" value="EPSP_synthase"/>
    <property type="match status" value="1"/>
</dbReference>
<feature type="binding site" evidence="9">
    <location>
        <position position="21"/>
    </location>
    <ligand>
        <name>phosphoenolpyruvate</name>
        <dbReference type="ChEBI" id="CHEBI:58702"/>
    </ligand>
</feature>